<dbReference type="Proteomes" id="UP000001882">
    <property type="component" value="Chromosome"/>
</dbReference>
<gene>
    <name evidence="2" type="ordered locus">MCP_0037</name>
</gene>
<organism evidence="2 3">
    <name type="scientific">Methanocella paludicola (strain DSM 17711 / JCM 13418 / NBRC 101707 / SANAE)</name>
    <dbReference type="NCBI Taxonomy" id="304371"/>
    <lineage>
        <taxon>Archaea</taxon>
        <taxon>Methanobacteriati</taxon>
        <taxon>Methanobacteriota</taxon>
        <taxon>Stenosarchaea group</taxon>
        <taxon>Methanomicrobia</taxon>
        <taxon>Methanocellales</taxon>
        <taxon>Methanocellaceae</taxon>
        <taxon>Methanocella</taxon>
    </lineage>
</organism>
<reference evidence="3" key="3">
    <citation type="journal article" date="2011" name="PLoS ONE">
        <title>Genome sequence of a mesophilic hydrogenotrophic methanogen Methanocella paludicola, the first cultivated representative of the order Methanocellales.</title>
        <authorList>
            <person name="Sakai S."/>
            <person name="Takaki Y."/>
            <person name="Shimamura S."/>
            <person name="Sekine M."/>
            <person name="Tajima T."/>
            <person name="Kosugi H."/>
            <person name="Ichikawa N."/>
            <person name="Tasumi E."/>
            <person name="Hiraki A.T."/>
            <person name="Shimizu A."/>
            <person name="Kato Y."/>
            <person name="Nishiko R."/>
            <person name="Mori K."/>
            <person name="Fujita N."/>
            <person name="Imachi H."/>
            <person name="Takai K."/>
        </authorList>
    </citation>
    <scope>NUCLEOTIDE SEQUENCE [LARGE SCALE GENOMIC DNA]</scope>
    <source>
        <strain evidence="3">DSM 17711 / JCM 13418 / NBRC 101707 / SANAE</strain>
    </source>
</reference>
<keyword evidence="1" id="KW-0472">Membrane</keyword>
<reference evidence="2 3" key="1">
    <citation type="journal article" date="2007" name="Appl. Environ. Microbiol.">
        <title>Isolation of key methanogens for global methane emission from rice paddy fields: a novel isolate affiliated with the clone cluster rice cluster I.</title>
        <authorList>
            <person name="Sakai S."/>
            <person name="Imachi H."/>
            <person name="Sekiguchi Y."/>
            <person name="Ohashi A."/>
            <person name="Harada H."/>
            <person name="Kamagata Y."/>
        </authorList>
    </citation>
    <scope>NUCLEOTIDE SEQUENCE [LARGE SCALE GENOMIC DNA]</scope>
    <source>
        <strain evidence="3">DSM 17711 / JCM 13418 / NBRC 101707 / SANAE</strain>
    </source>
</reference>
<dbReference type="RefSeq" id="WP_012898789.1">
    <property type="nucleotide sequence ID" value="NC_013665.1"/>
</dbReference>
<reference evidence="2 3" key="2">
    <citation type="journal article" date="2008" name="Int. J. Syst. Evol. Microbiol.">
        <title>Methanocella paludicola gen. nov., sp. nov., a methane-producing archaeon, the first isolate of the lineage 'Rice Cluster I', and proposal of the new archaeal order Methanocellales ord. nov.</title>
        <authorList>
            <person name="Sakai S."/>
            <person name="Imachi H."/>
            <person name="Hanada S."/>
            <person name="Ohashi A."/>
            <person name="Harada H."/>
            <person name="Kamagata Y."/>
        </authorList>
    </citation>
    <scope>NUCLEOTIDE SEQUENCE [LARGE SCALE GENOMIC DNA]</scope>
    <source>
        <strain evidence="3">DSM 17711 / JCM 13418 / NBRC 101707 / SANAE</strain>
    </source>
</reference>
<sequence>MKKTSILLLSLLISALLLSGWALAFMPSEKASYPHTVWTDRNIKGTVSGKVVSSMDQSLGVEGAYVALVDAMSPGKEYANTTTSANGEFSMGGLGATYSSVRQIGPDGSAGTLSQGMNMFMLYVNKTGGGEGYSSTFGIDTNHTTTPVGTVVIYAGVPEATATPEPTVLPTIVVSTPEPTAQPTVVPTSVPETVTPAPSGGLSGYLGPILVVALLLVLAAASAVVYFKFLRNRLFKRLGKK</sequence>
<accession>D1YUI7</accession>
<protein>
    <submittedName>
        <fullName evidence="2">Uncharacterized protein</fullName>
    </submittedName>
</protein>
<dbReference type="KEGG" id="mpd:MCP_0037"/>
<dbReference type="eggNOG" id="arCOG03561">
    <property type="taxonomic scope" value="Archaea"/>
</dbReference>
<dbReference type="AlphaFoldDB" id="D1YUI7"/>
<dbReference type="EMBL" id="AP011532">
    <property type="protein sequence ID" value="BAI60109.1"/>
    <property type="molecule type" value="Genomic_DNA"/>
</dbReference>
<evidence type="ECO:0000313" key="3">
    <source>
        <dbReference type="Proteomes" id="UP000001882"/>
    </source>
</evidence>
<feature type="transmembrane region" description="Helical" evidence="1">
    <location>
        <begin position="205"/>
        <end position="227"/>
    </location>
</feature>
<evidence type="ECO:0000256" key="1">
    <source>
        <dbReference type="SAM" id="Phobius"/>
    </source>
</evidence>
<dbReference type="InParanoid" id="D1YUI7"/>
<proteinExistence type="predicted"/>
<evidence type="ECO:0000313" key="2">
    <source>
        <dbReference type="EMBL" id="BAI60109.1"/>
    </source>
</evidence>
<name>D1YUI7_METPS</name>
<keyword evidence="3" id="KW-1185">Reference proteome</keyword>
<keyword evidence="1" id="KW-0812">Transmembrane</keyword>
<keyword evidence="1" id="KW-1133">Transmembrane helix</keyword>
<dbReference type="GeneID" id="8680206"/>